<feature type="region of interest" description="Disordered" evidence="1">
    <location>
        <begin position="27"/>
        <end position="47"/>
    </location>
</feature>
<dbReference type="Gene3D" id="3.40.190.10">
    <property type="entry name" value="Periplasmic binding protein-like II"/>
    <property type="match status" value="2"/>
</dbReference>
<name>A0ABQ6NDV5_9BACL</name>
<dbReference type="InterPro" id="IPR006059">
    <property type="entry name" value="SBP"/>
</dbReference>
<protein>
    <submittedName>
        <fullName evidence="3">Sugar ABC transporter substrate-binding protein</fullName>
    </submittedName>
</protein>
<accession>A0ABQ6NDV5</accession>
<evidence type="ECO:0000313" key="3">
    <source>
        <dbReference type="EMBL" id="GMK43231.1"/>
    </source>
</evidence>
<feature type="chain" id="PRO_5046770970" evidence="2">
    <location>
        <begin position="22"/>
        <end position="442"/>
    </location>
</feature>
<dbReference type="EMBL" id="BTCL01000001">
    <property type="protein sequence ID" value="GMK43231.1"/>
    <property type="molecule type" value="Genomic_DNA"/>
</dbReference>
<dbReference type="PANTHER" id="PTHR43649">
    <property type="entry name" value="ARABINOSE-BINDING PROTEIN-RELATED"/>
    <property type="match status" value="1"/>
</dbReference>
<dbReference type="Proteomes" id="UP001285921">
    <property type="component" value="Unassembled WGS sequence"/>
</dbReference>
<dbReference type="CDD" id="cd13585">
    <property type="entry name" value="PBP2_TMBP_like"/>
    <property type="match status" value="1"/>
</dbReference>
<keyword evidence="4" id="KW-1185">Reference proteome</keyword>
<feature type="signal peptide" evidence="2">
    <location>
        <begin position="1"/>
        <end position="21"/>
    </location>
</feature>
<dbReference type="PANTHER" id="PTHR43649:SF12">
    <property type="entry name" value="DIACETYLCHITOBIOSE BINDING PROTEIN DASA"/>
    <property type="match status" value="1"/>
</dbReference>
<sequence length="442" mass="48045">MKKLQLLQTGWAGLLVVAALAGCSNSNNPDKQPGSAENEAKPGEGIQGRTITFVTGSHPWVDVIKPLIPQFEKETGINVRIQGYFEDQLTQKLTVQFTARSETPDVFMYRPLQEGKLFFQSGWLEPLDAYAGQDAEYDLGDFSPQSIRSSTVDGHLAGIPIVTEQQILYYRKDLLKEAGIEVPATIDELEEAAAKLNHPEQGVYGFVARGQRSPLVTQVSSFLYSEGGDFIKNGKAAINSPEAIKAFETYGGLLRNYGPPNAINMSWPQASAFFAQGKAALYTDANSIYRALDTEESKVRGNVGFAPFPSGTKGSMPYNITSWGLAINPKSPNKEAAWAFIKWASGKSVMLLTQQAGNPGPRSSVWKDPRGTIGFPEQLAAVFRQTVNGGIDHDRPQTVDVAAAREQVGKIVQMVITGETDIRQSADQANAALQALLDEEAE</sequence>
<keyword evidence="2" id="KW-0732">Signal</keyword>
<dbReference type="InterPro" id="IPR050490">
    <property type="entry name" value="Bact_solute-bd_prot1"/>
</dbReference>
<evidence type="ECO:0000256" key="1">
    <source>
        <dbReference type="SAM" id="MobiDB-lite"/>
    </source>
</evidence>
<organism evidence="3 4">
    <name type="scientific">Paenibacillus glycanilyticus</name>
    <dbReference type="NCBI Taxonomy" id="126569"/>
    <lineage>
        <taxon>Bacteria</taxon>
        <taxon>Bacillati</taxon>
        <taxon>Bacillota</taxon>
        <taxon>Bacilli</taxon>
        <taxon>Bacillales</taxon>
        <taxon>Paenibacillaceae</taxon>
        <taxon>Paenibacillus</taxon>
    </lineage>
</organism>
<evidence type="ECO:0000313" key="4">
    <source>
        <dbReference type="Proteomes" id="UP001285921"/>
    </source>
</evidence>
<reference evidence="3 4" key="1">
    <citation type="submission" date="2023-05" db="EMBL/GenBank/DDBJ databases">
        <title>Draft genome of Paenibacillus sp. CCS26.</title>
        <authorList>
            <person name="Akita H."/>
            <person name="Shinto Y."/>
            <person name="Kimura Z."/>
        </authorList>
    </citation>
    <scope>NUCLEOTIDE SEQUENCE [LARGE SCALE GENOMIC DNA]</scope>
    <source>
        <strain evidence="3 4">CCS26</strain>
    </source>
</reference>
<dbReference type="RefSeq" id="WP_317978597.1">
    <property type="nucleotide sequence ID" value="NZ_BTCL01000001.1"/>
</dbReference>
<gene>
    <name evidence="3" type="ORF">PghCCS26_03580</name>
</gene>
<dbReference type="SUPFAM" id="SSF53850">
    <property type="entry name" value="Periplasmic binding protein-like II"/>
    <property type="match status" value="1"/>
</dbReference>
<evidence type="ECO:0000256" key="2">
    <source>
        <dbReference type="SAM" id="SignalP"/>
    </source>
</evidence>
<dbReference type="PROSITE" id="PS51257">
    <property type="entry name" value="PROKAR_LIPOPROTEIN"/>
    <property type="match status" value="1"/>
</dbReference>
<proteinExistence type="predicted"/>
<comment type="caution">
    <text evidence="3">The sequence shown here is derived from an EMBL/GenBank/DDBJ whole genome shotgun (WGS) entry which is preliminary data.</text>
</comment>
<dbReference type="Pfam" id="PF01547">
    <property type="entry name" value="SBP_bac_1"/>
    <property type="match status" value="1"/>
</dbReference>